<accession>A0A2P2IVZ5</accession>
<reference evidence="1" key="1">
    <citation type="submission" date="2018-02" db="EMBL/GenBank/DDBJ databases">
        <title>Rhizophora mucronata_Transcriptome.</title>
        <authorList>
            <person name="Meera S.P."/>
            <person name="Sreeshan A."/>
            <person name="Augustine A."/>
        </authorList>
    </citation>
    <scope>NUCLEOTIDE SEQUENCE</scope>
    <source>
        <tissue evidence="1">Leaf</tissue>
    </source>
</reference>
<proteinExistence type="predicted"/>
<protein>
    <submittedName>
        <fullName evidence="1">Uncharacterized protein</fullName>
    </submittedName>
</protein>
<name>A0A2P2IVZ5_RHIMU</name>
<organism evidence="1">
    <name type="scientific">Rhizophora mucronata</name>
    <name type="common">Asiatic mangrove</name>
    <dbReference type="NCBI Taxonomy" id="61149"/>
    <lineage>
        <taxon>Eukaryota</taxon>
        <taxon>Viridiplantae</taxon>
        <taxon>Streptophyta</taxon>
        <taxon>Embryophyta</taxon>
        <taxon>Tracheophyta</taxon>
        <taxon>Spermatophyta</taxon>
        <taxon>Magnoliopsida</taxon>
        <taxon>eudicotyledons</taxon>
        <taxon>Gunneridae</taxon>
        <taxon>Pentapetalae</taxon>
        <taxon>rosids</taxon>
        <taxon>fabids</taxon>
        <taxon>Malpighiales</taxon>
        <taxon>Rhizophoraceae</taxon>
        <taxon>Rhizophora</taxon>
    </lineage>
</organism>
<evidence type="ECO:0000313" key="1">
    <source>
        <dbReference type="EMBL" id="MBW85386.1"/>
    </source>
</evidence>
<dbReference type="EMBL" id="GGEC01004903">
    <property type="protein sequence ID" value="MBW85386.1"/>
    <property type="molecule type" value="Transcribed_RNA"/>
</dbReference>
<dbReference type="AlphaFoldDB" id="A0A2P2IVZ5"/>
<sequence length="16" mass="2022">MKIEFFALKFQLFFIV</sequence>